<evidence type="ECO:0000313" key="2">
    <source>
        <dbReference type="EMBL" id="MPM31910.1"/>
    </source>
</evidence>
<accession>A0A644YTK3</accession>
<feature type="region of interest" description="Disordered" evidence="1">
    <location>
        <begin position="189"/>
        <end position="212"/>
    </location>
</feature>
<feature type="compositionally biased region" description="Low complexity" evidence="1">
    <location>
        <begin position="383"/>
        <end position="395"/>
    </location>
</feature>
<protein>
    <submittedName>
        <fullName evidence="2">Uncharacterized protein</fullName>
    </submittedName>
</protein>
<proteinExistence type="predicted"/>
<name>A0A644YTK3_9ZZZZ</name>
<evidence type="ECO:0000256" key="1">
    <source>
        <dbReference type="SAM" id="MobiDB-lite"/>
    </source>
</evidence>
<gene>
    <name evidence="2" type="ORF">SDC9_78467</name>
</gene>
<reference evidence="2" key="1">
    <citation type="submission" date="2019-08" db="EMBL/GenBank/DDBJ databases">
        <authorList>
            <person name="Kucharzyk K."/>
            <person name="Murdoch R.W."/>
            <person name="Higgins S."/>
            <person name="Loffler F."/>
        </authorList>
    </citation>
    <scope>NUCLEOTIDE SEQUENCE</scope>
</reference>
<comment type="caution">
    <text evidence="2">The sequence shown here is derived from an EMBL/GenBank/DDBJ whole genome shotgun (WGS) entry which is preliminary data.</text>
</comment>
<sequence>MLELVHALLLEDQTDVSHVDPGGGEGVEGPVGLGVVAGDGVGGGLAVVGVGHHRLLRHGVDHAVDDQLGDVHRVRVRRVLHAGRGPQRALRVGPPGRQRLPAVGGDGPLEQLVGEPGVGQAGPALERGGLVGAEGVEALVDLGVHAGHEERGDRVDRRQVLACGGGLLEPGHVGVHHLLVAGDREDQRHVDADALGDRRGDRRQPGGGRRDLDQHVLAIDEGVQLLRLGDGRIGPVRQAGIDLEGDAAVEALGGGVQVGEEVAGGADVVGGGDPDHTLDVLAGGLELGDLVGIVLTSGHRAGEDRRVAGDAADRVLVDQVLQVAGGEPGPGEVVQPDGHPGVGQGLQSFVHGGSFACFRAGQAPRRAGPQAARRLVRVGPAATAARDSWAAATTASGVRPNFSNSSPPAAEAP</sequence>
<organism evidence="2">
    <name type="scientific">bioreactor metagenome</name>
    <dbReference type="NCBI Taxonomy" id="1076179"/>
    <lineage>
        <taxon>unclassified sequences</taxon>
        <taxon>metagenomes</taxon>
        <taxon>ecological metagenomes</taxon>
    </lineage>
</organism>
<dbReference type="EMBL" id="VSSQ01006212">
    <property type="protein sequence ID" value="MPM31910.1"/>
    <property type="molecule type" value="Genomic_DNA"/>
</dbReference>
<dbReference type="AlphaFoldDB" id="A0A644YTK3"/>
<feature type="region of interest" description="Disordered" evidence="1">
    <location>
        <begin position="383"/>
        <end position="413"/>
    </location>
</feature>